<evidence type="ECO:0000313" key="2">
    <source>
        <dbReference type="EMBL" id="RIW31871.1"/>
    </source>
</evidence>
<keyword evidence="1" id="KW-1133">Transmembrane helix</keyword>
<name>A0A3A1QV68_9BACI</name>
<dbReference type="AlphaFoldDB" id="A0A3A1QV68"/>
<dbReference type="OrthoDB" id="2885479at2"/>
<evidence type="ECO:0000256" key="1">
    <source>
        <dbReference type="SAM" id="Phobius"/>
    </source>
</evidence>
<reference evidence="2 3" key="1">
    <citation type="submission" date="2018-09" db="EMBL/GenBank/DDBJ databases">
        <title>Bacillus saliacetes sp. nov., isolated from Thai shrimp paste (Ka-pi).</title>
        <authorList>
            <person name="Daroonpunt R."/>
            <person name="Tanasupawat S."/>
            <person name="Yiamsombut S."/>
        </authorList>
    </citation>
    <scope>NUCLEOTIDE SEQUENCE [LARGE SCALE GENOMIC DNA]</scope>
    <source>
        <strain evidence="2 3">SKP7-4</strain>
    </source>
</reference>
<dbReference type="EMBL" id="QXIR01000020">
    <property type="protein sequence ID" value="RIW31871.1"/>
    <property type="molecule type" value="Genomic_DNA"/>
</dbReference>
<accession>A0A3A1QV68</accession>
<keyword evidence="3" id="KW-1185">Reference proteome</keyword>
<comment type="caution">
    <text evidence="2">The sequence shown here is derived from an EMBL/GenBank/DDBJ whole genome shotgun (WGS) entry which is preliminary data.</text>
</comment>
<gene>
    <name evidence="2" type="ORF">D3H55_14730</name>
</gene>
<sequence>MKHITIGLVLLLSSAIMYSAALIAASVYSLVLTRDGGEGWSTEYGVYGTALREIGTLPIALAILFGLIGAGIVIDSVRKTKI</sequence>
<proteinExistence type="predicted"/>
<dbReference type="RefSeq" id="WP_119547954.1">
    <property type="nucleotide sequence ID" value="NZ_QXIR01000020.1"/>
</dbReference>
<protein>
    <submittedName>
        <fullName evidence="2">Phosphatase</fullName>
    </submittedName>
</protein>
<organism evidence="2 3">
    <name type="scientific">Bacillus salacetis</name>
    <dbReference type="NCBI Taxonomy" id="2315464"/>
    <lineage>
        <taxon>Bacteria</taxon>
        <taxon>Bacillati</taxon>
        <taxon>Bacillota</taxon>
        <taxon>Bacilli</taxon>
        <taxon>Bacillales</taxon>
        <taxon>Bacillaceae</taxon>
        <taxon>Bacillus</taxon>
    </lineage>
</organism>
<dbReference type="Proteomes" id="UP000265801">
    <property type="component" value="Unassembled WGS sequence"/>
</dbReference>
<keyword evidence="1" id="KW-0472">Membrane</keyword>
<feature type="transmembrane region" description="Helical" evidence="1">
    <location>
        <begin position="54"/>
        <end position="74"/>
    </location>
</feature>
<keyword evidence="1" id="KW-0812">Transmembrane</keyword>
<evidence type="ECO:0000313" key="3">
    <source>
        <dbReference type="Proteomes" id="UP000265801"/>
    </source>
</evidence>